<sequence length="327" mass="35954">MFSFLASGIKKYYEIGDTLGQGSFAVVKLGVPKDGSPNVAIKIVDKKDVEFDAKAMEQEVAIMKKVDHPNCIKLHEVYDEKTKMYLVLDLVTGGELFDRIVARGHYTEQDASGLISQVLSAIGYLHSVGIVHRDLKPENLLYSTNDPASPKYDVIKVADFGLAKIIAGSADHSMSTTCGTPGYVAPEILEQKGYGKEVDLWSIGVVLYILLCGFPPFYDDNNSLLFMAIKKGDYSFPSPYWDKVSKPAIDLIQNLLQVDPDKRLTIEEAMKHPWISGKDGQSSENLDSAQEQLKKFNAKKKLKNAINSVLAVNRISKMALGSGSAAK</sequence>
<evidence type="ECO:0000313" key="9">
    <source>
        <dbReference type="EMBL" id="CAD8638006.1"/>
    </source>
</evidence>
<evidence type="ECO:0000256" key="4">
    <source>
        <dbReference type="ARBA" id="ARBA00022777"/>
    </source>
</evidence>
<comment type="similarity">
    <text evidence="7">Belongs to the protein kinase superfamily.</text>
</comment>
<keyword evidence="2" id="KW-0808">Transferase</keyword>
<proteinExistence type="inferred from homology"/>
<protein>
    <recommendedName>
        <fullName evidence="8">Protein kinase domain-containing protein</fullName>
    </recommendedName>
</protein>
<dbReference type="GO" id="GO:0005524">
    <property type="term" value="F:ATP binding"/>
    <property type="evidence" value="ECO:0007669"/>
    <property type="project" value="UniProtKB-UniRule"/>
</dbReference>
<dbReference type="FunFam" id="1.10.510.10:FF:000026">
    <property type="entry name" value="Calcium/calmodulin-dependent protein kinase type 1"/>
    <property type="match status" value="1"/>
</dbReference>
<keyword evidence="1 7" id="KW-0723">Serine/threonine-protein kinase</keyword>
<dbReference type="EMBL" id="HBEZ01028398">
    <property type="protein sequence ID" value="CAD8638006.1"/>
    <property type="molecule type" value="Transcribed_RNA"/>
</dbReference>
<dbReference type="SUPFAM" id="SSF56112">
    <property type="entry name" value="Protein kinase-like (PK-like)"/>
    <property type="match status" value="1"/>
</dbReference>
<evidence type="ECO:0000256" key="3">
    <source>
        <dbReference type="ARBA" id="ARBA00022741"/>
    </source>
</evidence>
<evidence type="ECO:0000256" key="1">
    <source>
        <dbReference type="ARBA" id="ARBA00022527"/>
    </source>
</evidence>
<feature type="domain" description="Protein kinase" evidence="8">
    <location>
        <begin position="13"/>
        <end position="275"/>
    </location>
</feature>
<evidence type="ECO:0000256" key="6">
    <source>
        <dbReference type="PROSITE-ProRule" id="PRU10141"/>
    </source>
</evidence>
<gene>
    <name evidence="9" type="ORF">CCUR1050_LOCUS15690</name>
</gene>
<evidence type="ECO:0000256" key="2">
    <source>
        <dbReference type="ARBA" id="ARBA00022679"/>
    </source>
</evidence>
<dbReference type="InterPro" id="IPR008271">
    <property type="entry name" value="Ser/Thr_kinase_AS"/>
</dbReference>
<dbReference type="GO" id="GO:0004674">
    <property type="term" value="F:protein serine/threonine kinase activity"/>
    <property type="evidence" value="ECO:0007669"/>
    <property type="project" value="UniProtKB-KW"/>
</dbReference>
<dbReference type="Gene3D" id="1.10.510.10">
    <property type="entry name" value="Transferase(Phosphotransferase) domain 1"/>
    <property type="match status" value="1"/>
</dbReference>
<dbReference type="SMART" id="SM00220">
    <property type="entry name" value="S_TKc"/>
    <property type="match status" value="1"/>
</dbReference>
<dbReference type="Pfam" id="PF00069">
    <property type="entry name" value="Pkinase"/>
    <property type="match status" value="1"/>
</dbReference>
<evidence type="ECO:0000256" key="5">
    <source>
        <dbReference type="ARBA" id="ARBA00022840"/>
    </source>
</evidence>
<dbReference type="FunFam" id="3.30.200.20:FF:000315">
    <property type="entry name" value="Calcium-dependent protein kinase 3"/>
    <property type="match status" value="1"/>
</dbReference>
<dbReference type="PROSITE" id="PS50011">
    <property type="entry name" value="PROTEIN_KINASE_DOM"/>
    <property type="match status" value="1"/>
</dbReference>
<dbReference type="PROSITE" id="PS00108">
    <property type="entry name" value="PROTEIN_KINASE_ST"/>
    <property type="match status" value="1"/>
</dbReference>
<dbReference type="CDD" id="cd05117">
    <property type="entry name" value="STKc_CAMK"/>
    <property type="match status" value="1"/>
</dbReference>
<accession>A0A7S0MDW3</accession>
<dbReference type="PANTHER" id="PTHR24347">
    <property type="entry name" value="SERINE/THREONINE-PROTEIN KINASE"/>
    <property type="match status" value="1"/>
</dbReference>
<evidence type="ECO:0000259" key="8">
    <source>
        <dbReference type="PROSITE" id="PS50011"/>
    </source>
</evidence>
<dbReference type="PROSITE" id="PS00107">
    <property type="entry name" value="PROTEIN_KINASE_ATP"/>
    <property type="match status" value="1"/>
</dbReference>
<reference evidence="9" key="1">
    <citation type="submission" date="2021-01" db="EMBL/GenBank/DDBJ databases">
        <authorList>
            <person name="Corre E."/>
            <person name="Pelletier E."/>
            <person name="Niang G."/>
            <person name="Scheremetjew M."/>
            <person name="Finn R."/>
            <person name="Kale V."/>
            <person name="Holt S."/>
            <person name="Cochrane G."/>
            <person name="Meng A."/>
            <person name="Brown T."/>
            <person name="Cohen L."/>
        </authorList>
    </citation>
    <scope>NUCLEOTIDE SEQUENCE</scope>
    <source>
        <strain evidence="9">CCAP979/52</strain>
    </source>
</reference>
<evidence type="ECO:0000256" key="7">
    <source>
        <dbReference type="RuleBase" id="RU000304"/>
    </source>
</evidence>
<organism evidence="9">
    <name type="scientific">Cryptomonas curvata</name>
    <dbReference type="NCBI Taxonomy" id="233186"/>
    <lineage>
        <taxon>Eukaryota</taxon>
        <taxon>Cryptophyceae</taxon>
        <taxon>Cryptomonadales</taxon>
        <taxon>Cryptomonadaceae</taxon>
        <taxon>Cryptomonas</taxon>
    </lineage>
</organism>
<keyword evidence="5 6" id="KW-0067">ATP-binding</keyword>
<feature type="binding site" evidence="6">
    <location>
        <position position="42"/>
    </location>
    <ligand>
        <name>ATP</name>
        <dbReference type="ChEBI" id="CHEBI:30616"/>
    </ligand>
</feature>
<dbReference type="InterPro" id="IPR017441">
    <property type="entry name" value="Protein_kinase_ATP_BS"/>
</dbReference>
<keyword evidence="4" id="KW-0418">Kinase</keyword>
<dbReference type="InterPro" id="IPR011009">
    <property type="entry name" value="Kinase-like_dom_sf"/>
</dbReference>
<dbReference type="InterPro" id="IPR000719">
    <property type="entry name" value="Prot_kinase_dom"/>
</dbReference>
<dbReference type="AlphaFoldDB" id="A0A7S0MDW3"/>
<keyword evidence="3 6" id="KW-0547">Nucleotide-binding</keyword>
<name>A0A7S0MDW3_9CRYP</name>